<proteinExistence type="predicted"/>
<dbReference type="RefSeq" id="WP_284361116.1">
    <property type="nucleotide sequence ID" value="NZ_BPFZ01000015.1"/>
</dbReference>
<evidence type="ECO:0000313" key="3">
    <source>
        <dbReference type="Proteomes" id="UP001161064"/>
    </source>
</evidence>
<protein>
    <submittedName>
        <fullName evidence="2">Uncharacterized protein</fullName>
    </submittedName>
</protein>
<feature type="transmembrane region" description="Helical" evidence="1">
    <location>
        <begin position="30"/>
        <end position="48"/>
    </location>
</feature>
<keyword evidence="1" id="KW-0472">Membrane</keyword>
<comment type="caution">
    <text evidence="2">The sequence shown here is derived from an EMBL/GenBank/DDBJ whole genome shotgun (WGS) entry which is preliminary data.</text>
</comment>
<name>A0ABQ4PXZ0_9PROT</name>
<dbReference type="EMBL" id="BPFZ01000015">
    <property type="protein sequence ID" value="GIU67872.1"/>
    <property type="molecule type" value="Genomic_DNA"/>
</dbReference>
<sequence length="85" mass="9977">MAETNRDRSTGETKIVDEEYLLMELDMKEFVFSVGLWIFFIGISMFVSRTQAEAIETMKYHIIPSHHEIVETYPLFESQTQQPQS</sequence>
<gene>
    <name evidence="2" type="ORF">PsB1_2026</name>
</gene>
<evidence type="ECO:0000256" key="1">
    <source>
        <dbReference type="SAM" id="Phobius"/>
    </source>
</evidence>
<keyword evidence="3" id="KW-1185">Reference proteome</keyword>
<evidence type="ECO:0000313" key="2">
    <source>
        <dbReference type="EMBL" id="GIU67872.1"/>
    </source>
</evidence>
<keyword evidence="1" id="KW-0812">Transmembrane</keyword>
<organism evidence="2 3">
    <name type="scientific">Candidatus Phycosocius spiralis</name>
    <dbReference type="NCBI Taxonomy" id="2815099"/>
    <lineage>
        <taxon>Bacteria</taxon>
        <taxon>Pseudomonadati</taxon>
        <taxon>Pseudomonadota</taxon>
        <taxon>Alphaproteobacteria</taxon>
        <taxon>Caulobacterales</taxon>
        <taxon>Caulobacterales incertae sedis</taxon>
        <taxon>Candidatus Phycosocius</taxon>
    </lineage>
</organism>
<keyword evidence="1" id="KW-1133">Transmembrane helix</keyword>
<dbReference type="Proteomes" id="UP001161064">
    <property type="component" value="Unassembled WGS sequence"/>
</dbReference>
<reference evidence="2" key="1">
    <citation type="submission" date="2021-05" db="EMBL/GenBank/DDBJ databases">
        <authorList>
            <person name="Tanabe Y."/>
        </authorList>
    </citation>
    <scope>NUCLEOTIDE SEQUENCE</scope>
    <source>
        <strain evidence="2">BOTRYCO-1</strain>
    </source>
</reference>
<accession>A0ABQ4PXZ0</accession>
<reference evidence="2" key="2">
    <citation type="journal article" date="2023" name="ISME Commun">
        <title>Characterization of a bloom-associated alphaproteobacterial lineage, 'Candidatus Phycosocius': insights into freshwater algal-bacterial interactions.</title>
        <authorList>
            <person name="Tanabe Y."/>
            <person name="Yamaguchi H."/>
            <person name="Yoshida M."/>
            <person name="Kai A."/>
            <person name="Okazaki Y."/>
        </authorList>
    </citation>
    <scope>NUCLEOTIDE SEQUENCE</scope>
    <source>
        <strain evidence="2">BOTRYCO-1</strain>
    </source>
</reference>